<accession>A0ABT7MKF4</accession>
<proteinExistence type="predicted"/>
<dbReference type="RefSeq" id="WP_286057023.1">
    <property type="nucleotide sequence ID" value="NZ_JASVWF010000011.1"/>
</dbReference>
<protein>
    <submittedName>
        <fullName evidence="2">Uncharacterized protein</fullName>
    </submittedName>
</protein>
<dbReference type="EMBL" id="JASVWF010000011">
    <property type="protein sequence ID" value="MDL5160412.1"/>
    <property type="molecule type" value="Genomic_DNA"/>
</dbReference>
<dbReference type="Proteomes" id="UP001231924">
    <property type="component" value="Unassembled WGS sequence"/>
</dbReference>
<feature type="compositionally biased region" description="Basic and acidic residues" evidence="1">
    <location>
        <begin position="59"/>
        <end position="70"/>
    </location>
</feature>
<evidence type="ECO:0000313" key="2">
    <source>
        <dbReference type="EMBL" id="MDL5160412.1"/>
    </source>
</evidence>
<reference evidence="2 3" key="1">
    <citation type="submission" date="2023-06" db="EMBL/GenBank/DDBJ databases">
        <title>Actinomycetospora Odt1-22.</title>
        <authorList>
            <person name="Supong K."/>
        </authorList>
    </citation>
    <scope>NUCLEOTIDE SEQUENCE [LARGE SCALE GENOMIC DNA]</scope>
    <source>
        <strain evidence="2 3">Odt1-22</strain>
    </source>
</reference>
<name>A0ABT7MKF4_9PSEU</name>
<gene>
    <name evidence="2" type="ORF">QRT03_30900</name>
</gene>
<feature type="region of interest" description="Disordered" evidence="1">
    <location>
        <begin position="55"/>
        <end position="87"/>
    </location>
</feature>
<comment type="caution">
    <text evidence="2">The sequence shown here is derived from an EMBL/GenBank/DDBJ whole genome shotgun (WGS) entry which is preliminary data.</text>
</comment>
<evidence type="ECO:0000256" key="1">
    <source>
        <dbReference type="SAM" id="MobiDB-lite"/>
    </source>
</evidence>
<keyword evidence="3" id="KW-1185">Reference proteome</keyword>
<sequence>MTRPAGRLTGWMVALHWSRCTHCGRVIDRGDWQGLAEVPGHGPRWVDETCAAELGPLGEPRHPTHDRDVTPDIAPDTPDDRSAASASAGAAAGAGAVLRVLVIGSAVWPRERAVEVRDAIAVVVRGHRLARIAHAARVDPDTGRLVGVDAWAELTATRLHLEVEHLSDPSSPGVDAGERPADPAGEHVVDVIVAFPLPGEPGPGVVGEDRETAAGIAAAQRAGLPVLVHRVEDLDHPPLAGQAGRERGELER</sequence>
<organism evidence="2 3">
    <name type="scientific">Actinomycetospora termitidis</name>
    <dbReference type="NCBI Taxonomy" id="3053470"/>
    <lineage>
        <taxon>Bacteria</taxon>
        <taxon>Bacillati</taxon>
        <taxon>Actinomycetota</taxon>
        <taxon>Actinomycetes</taxon>
        <taxon>Pseudonocardiales</taxon>
        <taxon>Pseudonocardiaceae</taxon>
        <taxon>Actinomycetospora</taxon>
    </lineage>
</organism>
<evidence type="ECO:0000313" key="3">
    <source>
        <dbReference type="Proteomes" id="UP001231924"/>
    </source>
</evidence>